<protein>
    <recommendedName>
        <fullName evidence="1">F-box domain-containing protein</fullName>
    </recommendedName>
</protein>
<dbReference type="Gene3D" id="3.80.10.10">
    <property type="entry name" value="Ribonuclease Inhibitor"/>
    <property type="match status" value="1"/>
</dbReference>
<feature type="domain" description="F-box" evidence="1">
    <location>
        <begin position="46"/>
        <end position="95"/>
    </location>
</feature>
<sequence length="583" mass="66005">MDGNSFTLGLDNAQRLIYLFITEQLQADGQKSLPLDKGSFILHNAQLPISRLPNEVLIEIFLYFVDSTPVIVLLSHVCRKWRDVLVHYPSVWSSPNFSRPQLAKEMIQRSKPGPLHIHLNSLRDRIIGRYIITPMSLSVLIEALAETSRIQSLYLTSGCATFDIIQRLLLLLVRPMTSLRELYVHTYELTTVWVEFSDTFFDDMPPCLEVLDLDYCKMPWSRAVFTNVTSLSLRGDGLTNLPTGLQFLDALAGMPRLEYLCLIDVFPLSFADSETSTVVELPRLRTFFPQALCPSQSRSCVETLSRLLFPHEASIWTHISYDQTAFQPSFQPSLPYGTSEIFHLLFDKVAARGTIQALQLYTRSLDNNNLYVNFWSDLSLCTTDGSFQLSDGLRQPSVGAVLEWYDILEWPPAEAIIRQLGQSMSLSSLVVLDVRLLDENESVQMLFELVVHSTTLRQIIVGGEEAYVLISILGGIAGDTTRSRTPPFPALQDLDFWNVNFGSRTFHSHLLPLLVGLESRPEKLQRLSLKKCNNLTTRDIEQLREMTVELRVESVVAGIKAYSVDVDSEEEEDGRVNFGNIEE</sequence>
<dbReference type="SUPFAM" id="SSF52047">
    <property type="entry name" value="RNI-like"/>
    <property type="match status" value="1"/>
</dbReference>
<keyword evidence="3" id="KW-1185">Reference proteome</keyword>
<comment type="caution">
    <text evidence="2">The sequence shown here is derived from an EMBL/GenBank/DDBJ whole genome shotgun (WGS) entry which is preliminary data.</text>
</comment>
<dbReference type="Proteomes" id="UP001383192">
    <property type="component" value="Unassembled WGS sequence"/>
</dbReference>
<dbReference type="SUPFAM" id="SSF81383">
    <property type="entry name" value="F-box domain"/>
    <property type="match status" value="1"/>
</dbReference>
<proteinExistence type="predicted"/>
<name>A0AAW0CKZ2_9AGAR</name>
<dbReference type="AlphaFoldDB" id="A0AAW0CKZ2"/>
<gene>
    <name evidence="2" type="ORF">VNI00_010366</name>
</gene>
<reference evidence="2 3" key="1">
    <citation type="submission" date="2024-01" db="EMBL/GenBank/DDBJ databases">
        <title>A draft genome for a cacao thread blight-causing isolate of Paramarasmius palmivorus.</title>
        <authorList>
            <person name="Baruah I.K."/>
            <person name="Bukari Y."/>
            <person name="Amoako-Attah I."/>
            <person name="Meinhardt L.W."/>
            <person name="Bailey B.A."/>
            <person name="Cohen S.P."/>
        </authorList>
    </citation>
    <scope>NUCLEOTIDE SEQUENCE [LARGE SCALE GENOMIC DNA]</scope>
    <source>
        <strain evidence="2 3">GH-12</strain>
    </source>
</reference>
<organism evidence="2 3">
    <name type="scientific">Paramarasmius palmivorus</name>
    <dbReference type="NCBI Taxonomy" id="297713"/>
    <lineage>
        <taxon>Eukaryota</taxon>
        <taxon>Fungi</taxon>
        <taxon>Dikarya</taxon>
        <taxon>Basidiomycota</taxon>
        <taxon>Agaricomycotina</taxon>
        <taxon>Agaricomycetes</taxon>
        <taxon>Agaricomycetidae</taxon>
        <taxon>Agaricales</taxon>
        <taxon>Marasmiineae</taxon>
        <taxon>Marasmiaceae</taxon>
        <taxon>Paramarasmius</taxon>
    </lineage>
</organism>
<dbReference type="Gene3D" id="1.20.1280.50">
    <property type="match status" value="1"/>
</dbReference>
<dbReference type="InterPro" id="IPR036047">
    <property type="entry name" value="F-box-like_dom_sf"/>
</dbReference>
<dbReference type="PROSITE" id="PS50181">
    <property type="entry name" value="FBOX"/>
    <property type="match status" value="1"/>
</dbReference>
<evidence type="ECO:0000259" key="1">
    <source>
        <dbReference type="PROSITE" id="PS50181"/>
    </source>
</evidence>
<dbReference type="InterPro" id="IPR032675">
    <property type="entry name" value="LRR_dom_sf"/>
</dbReference>
<dbReference type="EMBL" id="JAYKXP010000041">
    <property type="protein sequence ID" value="KAK7038974.1"/>
    <property type="molecule type" value="Genomic_DNA"/>
</dbReference>
<dbReference type="InterPro" id="IPR001810">
    <property type="entry name" value="F-box_dom"/>
</dbReference>
<evidence type="ECO:0000313" key="3">
    <source>
        <dbReference type="Proteomes" id="UP001383192"/>
    </source>
</evidence>
<accession>A0AAW0CKZ2</accession>
<dbReference type="Pfam" id="PF12937">
    <property type="entry name" value="F-box-like"/>
    <property type="match status" value="1"/>
</dbReference>
<evidence type="ECO:0000313" key="2">
    <source>
        <dbReference type="EMBL" id="KAK7038974.1"/>
    </source>
</evidence>